<feature type="region of interest" description="Disordered" evidence="1">
    <location>
        <begin position="674"/>
        <end position="705"/>
    </location>
</feature>
<feature type="domain" description="DUF11" evidence="2">
    <location>
        <begin position="210"/>
        <end position="309"/>
    </location>
</feature>
<dbReference type="InterPro" id="IPR001434">
    <property type="entry name" value="OmcB-like_DUF11"/>
</dbReference>
<dbReference type="Pfam" id="PF01345">
    <property type="entry name" value="DUF11"/>
    <property type="match status" value="5"/>
</dbReference>
<accession>A0A4R6Z9I5</accession>
<protein>
    <submittedName>
        <fullName evidence="3">Putative repeat protein (TIGR01451 family)</fullName>
    </submittedName>
</protein>
<gene>
    <name evidence="3" type="ORF">DFR29_1011</name>
</gene>
<feature type="domain" description="DUF11" evidence="2">
    <location>
        <begin position="456"/>
        <end position="571"/>
    </location>
</feature>
<feature type="domain" description="DUF11" evidence="2">
    <location>
        <begin position="583"/>
        <end position="694"/>
    </location>
</feature>
<sequence>IPASLTPGTAPAGCTLTGQSLSCSIPAGLAVGASTSFIIPVTATAAASGTTVVNTATVSGGGDASCPADTTHCASTVSTPVDAPALAIVKTASSAAFTVNVPASYTLTVTNTGAAATTAAATVTDTIPASLTPGAAPAGCTITGQSANCTIPAGLAVGASVSFVLPVTPTVAASGTTVSNTATVSGGGSNCPAASTCSSTVDVPVDAPELAIVKTASTPTFTVNVPASYTLTVTNTGNAATTADATVTDPVPASLTVGAVSPGCTVAVQVVSCTIPPGLAPTASVSFTVQVTPTAAASGTSVTNTATVGGGGSSNCRGGCSATVDVPVDAPALRLVKTASTPNFTVGTPASYTLSVTNTGNAATTAVATVSDPVPAGLAVGAMPAGCTLSGQDVSCTIPVGLAAGASVSFVIPVTPTAAASGIVSNTATVSGGGTGCPAVAGCSGTVDVPVGEAADLLLTKDDGGATSAPGGSIAWTLSVTNNGPSDATDVSVSDPYPAGLTYVSASGAGWNCSDDVGTLLCTRPSLANGATATIDLVLNVPANYTGPNPVVNTARVSSTTPDPNPNNNAGTDPTPLGTGEADLSVSKTDNGVSVAPGATVSYTLVVRNAGPSDAQAVQLEDPAPPGLTFVSASAPCTSLPCNLGTLAAGASTTVTVVFQVPLAYNGPRPISNSATASSLTPDPNPANNTGTDTTPVLVPPRPPQ</sequence>
<feature type="non-terminal residue" evidence="3">
    <location>
        <position position="1"/>
    </location>
</feature>
<feature type="non-terminal residue" evidence="3">
    <location>
        <position position="705"/>
    </location>
</feature>
<proteinExistence type="predicted"/>
<dbReference type="RefSeq" id="WP_166653772.1">
    <property type="nucleotide sequence ID" value="NZ_SNZH01000001.1"/>
</dbReference>
<dbReference type="Proteomes" id="UP000295293">
    <property type="component" value="Unassembled WGS sequence"/>
</dbReference>
<dbReference type="InterPro" id="IPR051172">
    <property type="entry name" value="Chlamydia_OmcB"/>
</dbReference>
<dbReference type="PANTHER" id="PTHR34819:SF3">
    <property type="entry name" value="CELL SURFACE PROTEIN"/>
    <property type="match status" value="1"/>
</dbReference>
<dbReference type="NCBIfam" id="TIGR01451">
    <property type="entry name" value="B_ant_repeat"/>
    <property type="match status" value="5"/>
</dbReference>
<evidence type="ECO:0000313" key="3">
    <source>
        <dbReference type="EMBL" id="TDR48384.1"/>
    </source>
</evidence>
<dbReference type="EMBL" id="SNZH01000001">
    <property type="protein sequence ID" value="TDR48384.1"/>
    <property type="molecule type" value="Genomic_DNA"/>
</dbReference>
<dbReference type="Gene3D" id="2.60.40.10">
    <property type="entry name" value="Immunoglobulins"/>
    <property type="match status" value="2"/>
</dbReference>
<name>A0A4R6Z9I5_9GAMM</name>
<dbReference type="PANTHER" id="PTHR34819">
    <property type="entry name" value="LARGE CYSTEINE-RICH PERIPLASMIC PROTEIN OMCB"/>
    <property type="match status" value="1"/>
</dbReference>
<feature type="region of interest" description="Disordered" evidence="1">
    <location>
        <begin position="548"/>
        <end position="581"/>
    </location>
</feature>
<dbReference type="AlphaFoldDB" id="A0A4R6Z9I5"/>
<feature type="domain" description="DUF11" evidence="2">
    <location>
        <begin position="333"/>
        <end position="432"/>
    </location>
</feature>
<feature type="compositionally biased region" description="Low complexity" evidence="1">
    <location>
        <begin position="560"/>
        <end position="576"/>
    </location>
</feature>
<dbReference type="InterPro" id="IPR047589">
    <property type="entry name" value="DUF11_rpt"/>
</dbReference>
<keyword evidence="4" id="KW-1185">Reference proteome</keyword>
<evidence type="ECO:0000259" key="2">
    <source>
        <dbReference type="Pfam" id="PF01345"/>
    </source>
</evidence>
<organism evidence="3 4">
    <name type="scientific">Tahibacter aquaticus</name>
    <dbReference type="NCBI Taxonomy" id="520092"/>
    <lineage>
        <taxon>Bacteria</taxon>
        <taxon>Pseudomonadati</taxon>
        <taxon>Pseudomonadota</taxon>
        <taxon>Gammaproteobacteria</taxon>
        <taxon>Lysobacterales</taxon>
        <taxon>Rhodanobacteraceae</taxon>
        <taxon>Tahibacter</taxon>
    </lineage>
</organism>
<evidence type="ECO:0000313" key="4">
    <source>
        <dbReference type="Proteomes" id="UP000295293"/>
    </source>
</evidence>
<dbReference type="InterPro" id="IPR013783">
    <property type="entry name" value="Ig-like_fold"/>
</dbReference>
<feature type="compositionally biased region" description="Polar residues" evidence="1">
    <location>
        <begin position="674"/>
        <end position="695"/>
    </location>
</feature>
<comment type="caution">
    <text evidence="3">The sequence shown here is derived from an EMBL/GenBank/DDBJ whole genome shotgun (WGS) entry which is preliminary data.</text>
</comment>
<feature type="domain" description="DUF11" evidence="2">
    <location>
        <begin position="86"/>
        <end position="186"/>
    </location>
</feature>
<evidence type="ECO:0000256" key="1">
    <source>
        <dbReference type="SAM" id="MobiDB-lite"/>
    </source>
</evidence>
<reference evidence="3 4" key="1">
    <citation type="submission" date="2019-03" db="EMBL/GenBank/DDBJ databases">
        <title>Genomic Encyclopedia of Type Strains, Phase IV (KMG-IV): sequencing the most valuable type-strain genomes for metagenomic binning, comparative biology and taxonomic classification.</title>
        <authorList>
            <person name="Goeker M."/>
        </authorList>
    </citation>
    <scope>NUCLEOTIDE SEQUENCE [LARGE SCALE GENOMIC DNA]</scope>
    <source>
        <strain evidence="3 4">DSM 21667</strain>
    </source>
</reference>